<sequence>MIWKKEGGMKSTPAISETMNIVVPILPNGNFTLEADCLCILCTQFKTKQRIARW</sequence>
<reference evidence="1" key="1">
    <citation type="submission" date="2018-02" db="EMBL/GenBank/DDBJ databases">
        <title>Rhizophora mucronata_Transcriptome.</title>
        <authorList>
            <person name="Meera S.P."/>
            <person name="Sreeshan A."/>
            <person name="Augustine A."/>
        </authorList>
    </citation>
    <scope>NUCLEOTIDE SEQUENCE</scope>
    <source>
        <tissue evidence="1">Leaf</tissue>
    </source>
</reference>
<protein>
    <submittedName>
        <fullName evidence="1">Uncharacterized protein</fullName>
    </submittedName>
</protein>
<proteinExistence type="predicted"/>
<name>A0A2P2PJ86_RHIMU</name>
<organism evidence="1">
    <name type="scientific">Rhizophora mucronata</name>
    <name type="common">Asiatic mangrove</name>
    <dbReference type="NCBI Taxonomy" id="61149"/>
    <lineage>
        <taxon>Eukaryota</taxon>
        <taxon>Viridiplantae</taxon>
        <taxon>Streptophyta</taxon>
        <taxon>Embryophyta</taxon>
        <taxon>Tracheophyta</taxon>
        <taxon>Spermatophyta</taxon>
        <taxon>Magnoliopsida</taxon>
        <taxon>eudicotyledons</taxon>
        <taxon>Gunneridae</taxon>
        <taxon>Pentapetalae</taxon>
        <taxon>rosids</taxon>
        <taxon>fabids</taxon>
        <taxon>Malpighiales</taxon>
        <taxon>Rhizophoraceae</taxon>
        <taxon>Rhizophora</taxon>
    </lineage>
</organism>
<accession>A0A2P2PJ86</accession>
<dbReference type="AlphaFoldDB" id="A0A2P2PJ86"/>
<evidence type="ECO:0000313" key="1">
    <source>
        <dbReference type="EMBL" id="MBX54739.1"/>
    </source>
</evidence>
<dbReference type="EMBL" id="GGEC01074255">
    <property type="protein sequence ID" value="MBX54739.1"/>
    <property type="molecule type" value="Transcribed_RNA"/>
</dbReference>